<evidence type="ECO:0000313" key="7">
    <source>
        <dbReference type="Proteomes" id="UP000553193"/>
    </source>
</evidence>
<organism evidence="6 7">
    <name type="scientific">Roseococcus suduntuyensis</name>
    <dbReference type="NCBI Taxonomy" id="455361"/>
    <lineage>
        <taxon>Bacteria</taxon>
        <taxon>Pseudomonadati</taxon>
        <taxon>Pseudomonadota</taxon>
        <taxon>Alphaproteobacteria</taxon>
        <taxon>Acetobacterales</taxon>
        <taxon>Roseomonadaceae</taxon>
        <taxon>Roseococcus</taxon>
    </lineage>
</organism>
<evidence type="ECO:0000313" key="6">
    <source>
        <dbReference type="EMBL" id="MBB3898270.1"/>
    </source>
</evidence>
<name>A0A840AD48_9PROT</name>
<evidence type="ECO:0000256" key="2">
    <source>
        <dbReference type="PROSITE-ProRule" id="PRU00169"/>
    </source>
</evidence>
<dbReference type="AlphaFoldDB" id="A0A840AD48"/>
<dbReference type="EMBL" id="JACIDJ010000002">
    <property type="protein sequence ID" value="MBB3898270.1"/>
    <property type="molecule type" value="Genomic_DNA"/>
</dbReference>
<evidence type="ECO:0000256" key="3">
    <source>
        <dbReference type="SAM" id="MobiDB-lite"/>
    </source>
</evidence>
<dbReference type="SMART" id="SM00448">
    <property type="entry name" value="REC"/>
    <property type="match status" value="1"/>
</dbReference>
<dbReference type="PANTHER" id="PTHR45339">
    <property type="entry name" value="HYBRID SIGNAL TRANSDUCTION HISTIDINE KINASE J"/>
    <property type="match status" value="1"/>
</dbReference>
<keyword evidence="4" id="KW-0472">Membrane</keyword>
<feature type="compositionally biased region" description="Pro residues" evidence="3">
    <location>
        <begin position="121"/>
        <end position="142"/>
    </location>
</feature>
<dbReference type="PANTHER" id="PTHR45339:SF3">
    <property type="entry name" value="HISTIDINE KINASE"/>
    <property type="match status" value="1"/>
</dbReference>
<evidence type="ECO:0000259" key="5">
    <source>
        <dbReference type="PROSITE" id="PS50110"/>
    </source>
</evidence>
<dbReference type="Pfam" id="PF00072">
    <property type="entry name" value="Response_reg"/>
    <property type="match status" value="1"/>
</dbReference>
<feature type="compositionally biased region" description="Pro residues" evidence="3">
    <location>
        <begin position="84"/>
        <end position="96"/>
    </location>
</feature>
<feature type="region of interest" description="Disordered" evidence="3">
    <location>
        <begin position="120"/>
        <end position="142"/>
    </location>
</feature>
<accession>A0A840AD48</accession>
<feature type="transmembrane region" description="Helical" evidence="4">
    <location>
        <begin position="12"/>
        <end position="34"/>
    </location>
</feature>
<dbReference type="InterPro" id="IPR011006">
    <property type="entry name" value="CheY-like_superfamily"/>
</dbReference>
<proteinExistence type="predicted"/>
<dbReference type="Gene3D" id="3.40.50.2300">
    <property type="match status" value="1"/>
</dbReference>
<reference evidence="6 7" key="1">
    <citation type="submission" date="2020-08" db="EMBL/GenBank/DDBJ databases">
        <title>Genomic Encyclopedia of Type Strains, Phase IV (KMG-IV): sequencing the most valuable type-strain genomes for metagenomic binning, comparative biology and taxonomic classification.</title>
        <authorList>
            <person name="Goeker M."/>
        </authorList>
    </citation>
    <scope>NUCLEOTIDE SEQUENCE [LARGE SCALE GENOMIC DNA]</scope>
    <source>
        <strain evidence="6 7">DSM 19979</strain>
    </source>
</reference>
<keyword evidence="4" id="KW-0812">Transmembrane</keyword>
<feature type="region of interest" description="Disordered" evidence="3">
    <location>
        <begin position="80"/>
        <end position="101"/>
    </location>
</feature>
<dbReference type="CDD" id="cd17546">
    <property type="entry name" value="REC_hyHK_CKI1_RcsC-like"/>
    <property type="match status" value="1"/>
</dbReference>
<keyword evidence="4" id="KW-1133">Transmembrane helix</keyword>
<dbReference type="GO" id="GO:0000160">
    <property type="term" value="P:phosphorelay signal transduction system"/>
    <property type="evidence" value="ECO:0007669"/>
    <property type="project" value="InterPro"/>
</dbReference>
<gene>
    <name evidence="6" type="ORF">GGQ83_001707</name>
</gene>
<evidence type="ECO:0000256" key="1">
    <source>
        <dbReference type="ARBA" id="ARBA00022553"/>
    </source>
</evidence>
<sequence length="366" mass="38326">MMLPGLLEESGWALRAVGLMAVGVALGAGLALAWTRPQPRRPPSSPDYRPVVAGFESSPHAVALWDGKGRLLRCNSRYGALFTDPPPPPGPKPQPQPDGRWVLASTATLPGGFRLGLYSEVPPPAAPPPPAAAPLPLSQPPTAPWPSGRLRLLGVDDSPANLSVLRALLSNTGFTLETVTDGPAALEALTAAAASGQPFDAVLMDVVMPGMDGLECTRRIRALPGALGQVPVIPVTASSFPEDIAACHAAGMTGHVPKPVERVGLMRGIVLALGQGDLPEEEALRPLFRSELATRLRELDAALVNDLPLLGPVHAIAGTVGHLGGAGFVEEARAAMRALRDNHPDARSRVAELLDRLRAAYPESRE</sequence>
<feature type="domain" description="Response regulatory" evidence="5">
    <location>
        <begin position="151"/>
        <end position="273"/>
    </location>
</feature>
<keyword evidence="7" id="KW-1185">Reference proteome</keyword>
<protein>
    <submittedName>
        <fullName evidence="6">CheY-like chemotaxis protein</fullName>
    </submittedName>
</protein>
<feature type="modified residue" description="4-aspartylphosphate" evidence="2">
    <location>
        <position position="205"/>
    </location>
</feature>
<dbReference type="SUPFAM" id="SSF52172">
    <property type="entry name" value="CheY-like"/>
    <property type="match status" value="1"/>
</dbReference>
<keyword evidence="1 2" id="KW-0597">Phosphoprotein</keyword>
<dbReference type="Proteomes" id="UP000553193">
    <property type="component" value="Unassembled WGS sequence"/>
</dbReference>
<dbReference type="PROSITE" id="PS50110">
    <property type="entry name" value="RESPONSE_REGULATORY"/>
    <property type="match status" value="1"/>
</dbReference>
<dbReference type="InterPro" id="IPR001789">
    <property type="entry name" value="Sig_transdc_resp-reg_receiver"/>
</dbReference>
<evidence type="ECO:0000256" key="4">
    <source>
        <dbReference type="SAM" id="Phobius"/>
    </source>
</evidence>
<comment type="caution">
    <text evidence="6">The sequence shown here is derived from an EMBL/GenBank/DDBJ whole genome shotgun (WGS) entry which is preliminary data.</text>
</comment>